<dbReference type="AlphaFoldDB" id="A0A363UQT8"/>
<dbReference type="InterPro" id="IPR052891">
    <property type="entry name" value="DNA-3mA_glycosylase"/>
</dbReference>
<protein>
    <submittedName>
        <fullName evidence="2">DNA-3-methyladenine glycosylase I</fullName>
    </submittedName>
</protein>
<proteinExistence type="predicted"/>
<dbReference type="SUPFAM" id="SSF48150">
    <property type="entry name" value="DNA-glycosylase"/>
    <property type="match status" value="1"/>
</dbReference>
<dbReference type="EMBL" id="QEQK01000001">
    <property type="protein sequence ID" value="PWN57860.1"/>
    <property type="molecule type" value="Genomic_DNA"/>
</dbReference>
<dbReference type="InterPro" id="IPR005019">
    <property type="entry name" value="Adenine_glyco"/>
</dbReference>
<gene>
    <name evidence="2" type="ORF">DEH80_01620</name>
</gene>
<evidence type="ECO:0000313" key="2">
    <source>
        <dbReference type="EMBL" id="PWN57860.1"/>
    </source>
</evidence>
<reference evidence="2 3" key="1">
    <citation type="submission" date="2018-05" db="EMBL/GenBank/DDBJ databases">
        <title>Abyssibacter profundi OUC007T gen. nov., sp. nov, a marine bacterium isolated from seawater of the Mariana Trench.</title>
        <authorList>
            <person name="Zhou S."/>
        </authorList>
    </citation>
    <scope>NUCLEOTIDE SEQUENCE [LARGE SCALE GENOMIC DNA]</scope>
    <source>
        <strain evidence="2 3">OUC007</strain>
    </source>
</reference>
<dbReference type="GO" id="GO:0006284">
    <property type="term" value="P:base-excision repair"/>
    <property type="evidence" value="ECO:0007669"/>
    <property type="project" value="InterPro"/>
</dbReference>
<evidence type="ECO:0000256" key="1">
    <source>
        <dbReference type="PIRSR" id="PIRSR605019-1"/>
    </source>
</evidence>
<dbReference type="Pfam" id="PF03352">
    <property type="entry name" value="Adenine_glyco"/>
    <property type="match status" value="1"/>
</dbReference>
<evidence type="ECO:0000313" key="3">
    <source>
        <dbReference type="Proteomes" id="UP000251800"/>
    </source>
</evidence>
<comment type="caution">
    <text evidence="2">The sequence shown here is derived from an EMBL/GenBank/DDBJ whole genome shotgun (WGS) entry which is preliminary data.</text>
</comment>
<dbReference type="Proteomes" id="UP000251800">
    <property type="component" value="Unassembled WGS sequence"/>
</dbReference>
<keyword evidence="1" id="KW-0862">Zinc</keyword>
<dbReference type="GO" id="GO:0008725">
    <property type="term" value="F:DNA-3-methyladenine glycosylase activity"/>
    <property type="evidence" value="ECO:0007669"/>
    <property type="project" value="InterPro"/>
</dbReference>
<feature type="binding site" evidence="1">
    <location>
        <position position="10"/>
    </location>
    <ligand>
        <name>Zn(2+)</name>
        <dbReference type="ChEBI" id="CHEBI:29105"/>
    </ligand>
</feature>
<feature type="binding site" evidence="1">
    <location>
        <position position="182"/>
    </location>
    <ligand>
        <name>Zn(2+)</name>
        <dbReference type="ChEBI" id="CHEBI:29105"/>
    </ligand>
</feature>
<dbReference type="OrthoDB" id="9807664at2"/>
<keyword evidence="3" id="KW-1185">Reference proteome</keyword>
<keyword evidence="1" id="KW-0479">Metal-binding</keyword>
<dbReference type="InterPro" id="IPR011257">
    <property type="entry name" value="DNA_glycosylase"/>
</dbReference>
<organism evidence="2 3">
    <name type="scientific">Abyssibacter profundi</name>
    <dbReference type="NCBI Taxonomy" id="2182787"/>
    <lineage>
        <taxon>Bacteria</taxon>
        <taxon>Pseudomonadati</taxon>
        <taxon>Pseudomonadota</taxon>
        <taxon>Gammaproteobacteria</taxon>
        <taxon>Chromatiales</taxon>
        <taxon>Oceanococcaceae</taxon>
        <taxon>Abyssibacter</taxon>
    </lineage>
</organism>
<feature type="binding site" evidence="1">
    <location>
        <position position="24"/>
    </location>
    <ligand>
        <name>Zn(2+)</name>
        <dbReference type="ChEBI" id="CHEBI:29105"/>
    </ligand>
</feature>
<feature type="binding site" evidence="1">
    <location>
        <position position="186"/>
    </location>
    <ligand>
        <name>Zn(2+)</name>
        <dbReference type="ChEBI" id="CHEBI:29105"/>
    </ligand>
</feature>
<dbReference type="GO" id="GO:0046872">
    <property type="term" value="F:metal ion binding"/>
    <property type="evidence" value="ECO:0007669"/>
    <property type="project" value="UniProtKB-KW"/>
</dbReference>
<dbReference type="PANTHER" id="PTHR30037">
    <property type="entry name" value="DNA-3-METHYLADENINE GLYCOSYLASE 1"/>
    <property type="match status" value="1"/>
</dbReference>
<dbReference type="Gene3D" id="1.10.340.30">
    <property type="entry name" value="Hypothetical protein, domain 2"/>
    <property type="match status" value="1"/>
</dbReference>
<name>A0A363UQT8_9GAMM</name>
<sequence>MPTVDDRPRCPWVDLSKPDYVAYHDQEWGVPVHDDRKQFEFLTLEAAQAGLSWYTVLRKRAHYRRVFADFDPEQVARFNAEDEARLLADPGIIRNKLKVRAAINNAARFLEIQAEFGSFDRYIWGFVANAPTLPPPKTLADYRATSPESDALSKDLKRRGFKFVGSTIVYAHMQAAGLVNDHSADCFRRQET</sequence>
<dbReference type="PANTHER" id="PTHR30037:SF4">
    <property type="entry name" value="DNA-3-METHYLADENINE GLYCOSYLASE I"/>
    <property type="match status" value="1"/>
</dbReference>
<accession>A0A363UQT8</accession>